<gene>
    <name evidence="7" type="ORF">SETIT_9G263400v2</name>
</gene>
<protein>
    <recommendedName>
        <fullName evidence="6">Disease resistance N-terminal domain-containing protein</fullName>
    </recommendedName>
</protein>
<keyword evidence="5" id="KW-0611">Plant defense</keyword>
<dbReference type="AlphaFoldDB" id="A0A368SL00"/>
<dbReference type="PANTHER" id="PTHR19338:SF65">
    <property type="entry name" value="OS06G0163900 PROTEIN"/>
    <property type="match status" value="1"/>
</dbReference>
<dbReference type="GO" id="GO:0000166">
    <property type="term" value="F:nucleotide binding"/>
    <property type="evidence" value="ECO:0007669"/>
    <property type="project" value="UniProtKB-KW"/>
</dbReference>
<dbReference type="InterPro" id="IPR041118">
    <property type="entry name" value="Rx_N"/>
</dbReference>
<evidence type="ECO:0000256" key="1">
    <source>
        <dbReference type="ARBA" id="ARBA00008894"/>
    </source>
</evidence>
<evidence type="ECO:0000256" key="3">
    <source>
        <dbReference type="ARBA" id="ARBA00022737"/>
    </source>
</evidence>
<evidence type="ECO:0000259" key="6">
    <source>
        <dbReference type="Pfam" id="PF18052"/>
    </source>
</evidence>
<dbReference type="Gene3D" id="1.20.5.4130">
    <property type="match status" value="1"/>
</dbReference>
<accession>A0A368SL00</accession>
<dbReference type="OMA" id="DAFSCKQ"/>
<evidence type="ECO:0000256" key="5">
    <source>
        <dbReference type="ARBA" id="ARBA00022821"/>
    </source>
</evidence>
<organism evidence="7">
    <name type="scientific">Setaria italica</name>
    <name type="common">Foxtail millet</name>
    <name type="synonym">Panicum italicum</name>
    <dbReference type="NCBI Taxonomy" id="4555"/>
    <lineage>
        <taxon>Eukaryota</taxon>
        <taxon>Viridiplantae</taxon>
        <taxon>Streptophyta</taxon>
        <taxon>Embryophyta</taxon>
        <taxon>Tracheophyta</taxon>
        <taxon>Spermatophyta</taxon>
        <taxon>Magnoliopsida</taxon>
        <taxon>Liliopsida</taxon>
        <taxon>Poales</taxon>
        <taxon>Poaceae</taxon>
        <taxon>PACMAD clade</taxon>
        <taxon>Panicoideae</taxon>
        <taxon>Panicodae</taxon>
        <taxon>Paniceae</taxon>
        <taxon>Cenchrinae</taxon>
        <taxon>Setaria</taxon>
    </lineage>
</organism>
<evidence type="ECO:0000256" key="4">
    <source>
        <dbReference type="ARBA" id="ARBA00022741"/>
    </source>
</evidence>
<proteinExistence type="inferred from homology"/>
<keyword evidence="4" id="KW-0547">Nucleotide-binding</keyword>
<dbReference type="EMBL" id="CM003536">
    <property type="protein sequence ID" value="RCV43033.1"/>
    <property type="molecule type" value="Genomic_DNA"/>
</dbReference>
<dbReference type="PANTHER" id="PTHR19338">
    <property type="entry name" value="TRANSLOCASE OF INNER MITOCHONDRIAL MEMBRANE 13 HOMOLOG"/>
    <property type="match status" value="1"/>
</dbReference>
<dbReference type="Pfam" id="PF18052">
    <property type="entry name" value="Rx_N"/>
    <property type="match status" value="1"/>
</dbReference>
<reference evidence="7" key="2">
    <citation type="submission" date="2015-07" db="EMBL/GenBank/DDBJ databases">
        <authorList>
            <person name="Noorani M."/>
        </authorList>
    </citation>
    <scope>NUCLEOTIDE SEQUENCE</scope>
    <source>
        <strain evidence="7">Yugu1</strain>
    </source>
</reference>
<evidence type="ECO:0000256" key="2">
    <source>
        <dbReference type="ARBA" id="ARBA00022614"/>
    </source>
</evidence>
<reference evidence="7" key="1">
    <citation type="journal article" date="2012" name="Nat. Biotechnol.">
        <title>Reference genome sequence of the model plant Setaria.</title>
        <authorList>
            <person name="Bennetzen J.L."/>
            <person name="Schmutz J."/>
            <person name="Wang H."/>
            <person name="Percifield R."/>
            <person name="Hawkins J."/>
            <person name="Pontaroli A.C."/>
            <person name="Estep M."/>
            <person name="Feng L."/>
            <person name="Vaughn J.N."/>
            <person name="Grimwood J."/>
            <person name="Jenkins J."/>
            <person name="Barry K."/>
            <person name="Lindquist E."/>
            <person name="Hellsten U."/>
            <person name="Deshpande S."/>
            <person name="Wang X."/>
            <person name="Wu X."/>
            <person name="Mitros T."/>
            <person name="Triplett J."/>
            <person name="Yang X."/>
            <person name="Ye C.Y."/>
            <person name="Mauro-Herrera M."/>
            <person name="Wang L."/>
            <person name="Li P."/>
            <person name="Sharma M."/>
            <person name="Sharma R."/>
            <person name="Ronald P.C."/>
            <person name="Panaud O."/>
            <person name="Kellogg E.A."/>
            <person name="Brutnell T.P."/>
            <person name="Doust A.N."/>
            <person name="Tuskan G.A."/>
            <person name="Rokhsar D."/>
            <person name="Devos K.M."/>
        </authorList>
    </citation>
    <scope>NUCLEOTIDE SEQUENCE [LARGE SCALE GENOMIC DNA]</scope>
    <source>
        <strain evidence="7">Yugu1</strain>
    </source>
</reference>
<comment type="similarity">
    <text evidence="1">Belongs to the disease resistance NB-LRR family.</text>
</comment>
<dbReference type="GO" id="GO:0006952">
    <property type="term" value="P:defense response"/>
    <property type="evidence" value="ECO:0007669"/>
    <property type="project" value="UniProtKB-KW"/>
</dbReference>
<name>A0A368SL00_SETIT</name>
<dbReference type="OrthoDB" id="694788at2759"/>
<keyword evidence="3" id="KW-0677">Repeat</keyword>
<sequence length="94" mass="10492">MEVAVSVTEGFLGVVLEKLQLLAAKRFRIKGLPRKVGFLWSELAAMHVLLRKVAAMEGPVDIQAWAREVREMAYDVEDCVDAFSCKQRVASSPE</sequence>
<evidence type="ECO:0000313" key="7">
    <source>
        <dbReference type="EMBL" id="RCV43033.1"/>
    </source>
</evidence>
<feature type="domain" description="Disease resistance N-terminal" evidence="6">
    <location>
        <begin position="11"/>
        <end position="87"/>
    </location>
</feature>
<keyword evidence="2" id="KW-0433">Leucine-rich repeat</keyword>